<keyword evidence="6" id="KW-0963">Cytoplasm</keyword>
<evidence type="ECO:0000313" key="8">
    <source>
        <dbReference type="EMBL" id="TWB22483.1"/>
    </source>
</evidence>
<dbReference type="InterPro" id="IPR003708">
    <property type="entry name" value="SecB"/>
</dbReference>
<comment type="caution">
    <text evidence="8">The sequence shown here is derived from an EMBL/GenBank/DDBJ whole genome shotgun (WGS) entry which is preliminary data.</text>
</comment>
<dbReference type="InterPro" id="IPR035958">
    <property type="entry name" value="SecB-like_sf"/>
</dbReference>
<dbReference type="GO" id="GO:0006457">
    <property type="term" value="P:protein folding"/>
    <property type="evidence" value="ECO:0007669"/>
    <property type="project" value="UniProtKB-UniRule"/>
</dbReference>
<organism evidence="8 9">
    <name type="scientific">Nitrospirillum amazonense</name>
    <dbReference type="NCBI Taxonomy" id="28077"/>
    <lineage>
        <taxon>Bacteria</taxon>
        <taxon>Pseudomonadati</taxon>
        <taxon>Pseudomonadota</taxon>
        <taxon>Alphaproteobacteria</taxon>
        <taxon>Rhodospirillales</taxon>
        <taxon>Azospirillaceae</taxon>
        <taxon>Nitrospirillum</taxon>
    </lineage>
</organism>
<dbReference type="NCBIfam" id="NF004392">
    <property type="entry name" value="PRK05751.1-3"/>
    <property type="match status" value="1"/>
</dbReference>
<dbReference type="PANTHER" id="PTHR36918">
    <property type="match status" value="1"/>
</dbReference>
<comment type="subcellular location">
    <subcellularLocation>
        <location evidence="6">Cytoplasm</location>
    </subcellularLocation>
</comment>
<keyword evidence="2 6" id="KW-0813">Transport</keyword>
<dbReference type="Gene3D" id="3.10.420.10">
    <property type="entry name" value="SecB-like"/>
    <property type="match status" value="1"/>
</dbReference>
<comment type="function">
    <text evidence="6">One of the proteins required for the normal export of preproteins out of the cell cytoplasm. It is a molecular chaperone that binds to a subset of precursor proteins, maintaining them in a translocation-competent state. It also specifically binds to its receptor SecA.</text>
</comment>
<dbReference type="PANTHER" id="PTHR36918:SF1">
    <property type="entry name" value="PROTEIN-EXPORT PROTEIN SECB"/>
    <property type="match status" value="1"/>
</dbReference>
<reference evidence="8 9" key="1">
    <citation type="submission" date="2019-06" db="EMBL/GenBank/DDBJ databases">
        <title>Genomic Encyclopedia of Type Strains, Phase IV (KMG-V): Genome sequencing to study the core and pangenomes of soil and plant-associated prokaryotes.</title>
        <authorList>
            <person name="Whitman W."/>
        </authorList>
    </citation>
    <scope>NUCLEOTIDE SEQUENCE [LARGE SCALE GENOMIC DNA]</scope>
    <source>
        <strain evidence="8 9">BR 11880</strain>
    </source>
</reference>
<feature type="region of interest" description="Disordered" evidence="7">
    <location>
        <begin position="1"/>
        <end position="23"/>
    </location>
</feature>
<keyword evidence="4 6" id="KW-0811">Translocation</keyword>
<evidence type="ECO:0000256" key="4">
    <source>
        <dbReference type="ARBA" id="ARBA00023010"/>
    </source>
</evidence>
<dbReference type="GO" id="GO:0005737">
    <property type="term" value="C:cytoplasm"/>
    <property type="evidence" value="ECO:0007669"/>
    <property type="project" value="UniProtKB-SubCell"/>
</dbReference>
<gene>
    <name evidence="6" type="primary">secB</name>
    <name evidence="8" type="ORF">FBZ89_103105</name>
</gene>
<evidence type="ECO:0000256" key="7">
    <source>
        <dbReference type="SAM" id="MobiDB-lite"/>
    </source>
</evidence>
<dbReference type="RefSeq" id="WP_211115122.1">
    <property type="nucleotide sequence ID" value="NZ_VITN01000003.1"/>
</dbReference>
<keyword evidence="5 6" id="KW-0143">Chaperone</keyword>
<protein>
    <recommendedName>
        <fullName evidence="6">Protein-export protein SecB</fullName>
    </recommendedName>
</protein>
<evidence type="ECO:0000256" key="2">
    <source>
        <dbReference type="ARBA" id="ARBA00022448"/>
    </source>
</evidence>
<name>A0A560FLJ5_9PROT</name>
<dbReference type="SUPFAM" id="SSF54611">
    <property type="entry name" value="SecB-like"/>
    <property type="match status" value="1"/>
</dbReference>
<comment type="similarity">
    <text evidence="1 6">Belongs to the SecB family.</text>
</comment>
<dbReference type="GO" id="GO:0015031">
    <property type="term" value="P:protein transport"/>
    <property type="evidence" value="ECO:0007669"/>
    <property type="project" value="UniProtKB-UniRule"/>
</dbReference>
<evidence type="ECO:0000256" key="3">
    <source>
        <dbReference type="ARBA" id="ARBA00022927"/>
    </source>
</evidence>
<keyword evidence="3 6" id="KW-0653">Protein transport</keyword>
<accession>A0A560FLJ5</accession>
<dbReference type="AlphaFoldDB" id="A0A560FLJ5"/>
<dbReference type="GO" id="GO:0051082">
    <property type="term" value="F:unfolded protein binding"/>
    <property type="evidence" value="ECO:0007669"/>
    <property type="project" value="InterPro"/>
</dbReference>
<evidence type="ECO:0000313" key="9">
    <source>
        <dbReference type="Proteomes" id="UP000319859"/>
    </source>
</evidence>
<dbReference type="EMBL" id="VITN01000003">
    <property type="protein sequence ID" value="TWB22483.1"/>
    <property type="molecule type" value="Genomic_DNA"/>
</dbReference>
<dbReference type="HAMAP" id="MF_00821">
    <property type="entry name" value="SecB"/>
    <property type="match status" value="1"/>
</dbReference>
<dbReference type="GO" id="GO:0051262">
    <property type="term" value="P:protein tetramerization"/>
    <property type="evidence" value="ECO:0007669"/>
    <property type="project" value="InterPro"/>
</dbReference>
<dbReference type="Proteomes" id="UP000319859">
    <property type="component" value="Unassembled WGS sequence"/>
</dbReference>
<comment type="subunit">
    <text evidence="6">Homotetramer, a dimer of dimers. One homotetramer interacts with 1 SecA dimer.</text>
</comment>
<evidence type="ECO:0000256" key="5">
    <source>
        <dbReference type="ARBA" id="ARBA00023186"/>
    </source>
</evidence>
<dbReference type="NCBIfam" id="TIGR00809">
    <property type="entry name" value="secB"/>
    <property type="match status" value="1"/>
</dbReference>
<dbReference type="Pfam" id="PF02556">
    <property type="entry name" value="SecB"/>
    <property type="match status" value="1"/>
</dbReference>
<dbReference type="PRINTS" id="PR01594">
    <property type="entry name" value="SECBCHAPRONE"/>
</dbReference>
<evidence type="ECO:0000256" key="6">
    <source>
        <dbReference type="HAMAP-Rule" id="MF_00821"/>
    </source>
</evidence>
<sequence length="175" mass="18775">MSDETSLNGAAPNGSADGGNGATATEGAGMLPLVVNAQYVRDLSFENPNAPASLMNAQQPKVDLQVDVQARNVAENVHEVALNIRAEASHEGRTAFIVELSYAGIFSMPPMPLDQTRAVLLIEAPRLLFPFARSIVSDAVRDGGFPPLMLQPLDFVDLYRRQVLASEKPEDMAQA</sequence>
<evidence type="ECO:0000256" key="1">
    <source>
        <dbReference type="ARBA" id="ARBA00009990"/>
    </source>
</evidence>
<proteinExistence type="inferred from homology"/>